<evidence type="ECO:0000256" key="1">
    <source>
        <dbReference type="SAM" id="MobiDB-lite"/>
    </source>
</evidence>
<proteinExistence type="predicted"/>
<evidence type="ECO:0000313" key="3">
    <source>
        <dbReference type="EMBL" id="HIU54035.1"/>
    </source>
</evidence>
<reference evidence="3" key="2">
    <citation type="journal article" date="2021" name="PeerJ">
        <title>Extensive microbial diversity within the chicken gut microbiome revealed by metagenomics and culture.</title>
        <authorList>
            <person name="Gilroy R."/>
            <person name="Ravi A."/>
            <person name="Getino M."/>
            <person name="Pursley I."/>
            <person name="Horton D.L."/>
            <person name="Alikhan N.F."/>
            <person name="Baker D."/>
            <person name="Gharbi K."/>
            <person name="Hall N."/>
            <person name="Watson M."/>
            <person name="Adriaenssens E.M."/>
            <person name="Foster-Nyarko E."/>
            <person name="Jarju S."/>
            <person name="Secka A."/>
            <person name="Antonio M."/>
            <person name="Oren A."/>
            <person name="Chaudhuri R.R."/>
            <person name="La Ragione R."/>
            <person name="Hildebrand F."/>
            <person name="Pallen M.J."/>
        </authorList>
    </citation>
    <scope>NUCLEOTIDE SEQUENCE</scope>
    <source>
        <strain evidence="3">ChiW3-316</strain>
    </source>
</reference>
<accession>A0A9D1SBI1</accession>
<sequence length="194" mass="21489">MIKSSQAGRSMIEVIGVLAILSAVTMAITKMVNSVHDRYLISRITQQINDLRKGISNRYVASGTYENISAEEVIASNAGPSDMFDKENKKLIHAYDWDVLLSGTKDTYQITFEHLPHQACVELALMNWQFGGNSDLYSIKINQTEFNWPLNAAGGKVLPVEITDATTACIPPPPKDNPAAAVDQEDNDITWTFR</sequence>
<dbReference type="SUPFAM" id="SSF54523">
    <property type="entry name" value="Pili subunits"/>
    <property type="match status" value="1"/>
</dbReference>
<comment type="caution">
    <text evidence="3">The sequence shown here is derived from an EMBL/GenBank/DDBJ whole genome shotgun (WGS) entry which is preliminary data.</text>
</comment>
<dbReference type="GO" id="GO:0009289">
    <property type="term" value="C:pilus"/>
    <property type="evidence" value="ECO:0007669"/>
    <property type="project" value="InterPro"/>
</dbReference>
<feature type="transmembrane region" description="Helical" evidence="2">
    <location>
        <begin position="12"/>
        <end position="32"/>
    </location>
</feature>
<organism evidence="3 4">
    <name type="scientific">Candidatus Scatocola faecipullorum</name>
    <dbReference type="NCBI Taxonomy" id="2840917"/>
    <lineage>
        <taxon>Bacteria</taxon>
        <taxon>Pseudomonadati</taxon>
        <taxon>Pseudomonadota</taxon>
        <taxon>Alphaproteobacteria</taxon>
        <taxon>Rhodospirillales</taxon>
        <taxon>Rhodospirillaceae</taxon>
        <taxon>Rhodospirillaceae incertae sedis</taxon>
        <taxon>Candidatus Scatocola</taxon>
    </lineage>
</organism>
<protein>
    <recommendedName>
        <fullName evidence="5">Bundlin family protein</fullName>
    </recommendedName>
</protein>
<feature type="region of interest" description="Disordered" evidence="1">
    <location>
        <begin position="172"/>
        <end position="194"/>
    </location>
</feature>
<dbReference type="Gene3D" id="3.30.1690.10">
    <property type="entry name" value="TcpA-like pilin"/>
    <property type="match status" value="1"/>
</dbReference>
<dbReference type="Pfam" id="PF05307">
    <property type="entry name" value="Bundlin"/>
    <property type="match status" value="1"/>
</dbReference>
<name>A0A9D1SBI1_9PROT</name>
<keyword evidence="2" id="KW-0472">Membrane</keyword>
<dbReference type="Proteomes" id="UP000824107">
    <property type="component" value="Unassembled WGS sequence"/>
</dbReference>
<gene>
    <name evidence="3" type="ORF">IAD20_08160</name>
</gene>
<keyword evidence="2" id="KW-0812">Transmembrane</keyword>
<dbReference type="EMBL" id="DVNC01000054">
    <property type="protein sequence ID" value="HIU54035.1"/>
    <property type="molecule type" value="Genomic_DNA"/>
</dbReference>
<evidence type="ECO:0000256" key="2">
    <source>
        <dbReference type="SAM" id="Phobius"/>
    </source>
</evidence>
<evidence type="ECO:0008006" key="5">
    <source>
        <dbReference type="Google" id="ProtNLM"/>
    </source>
</evidence>
<dbReference type="AlphaFoldDB" id="A0A9D1SBI1"/>
<keyword evidence="2" id="KW-1133">Transmembrane helix</keyword>
<dbReference type="InterPro" id="IPR007971">
    <property type="entry name" value="Bundlin"/>
</dbReference>
<dbReference type="InterPro" id="IPR045584">
    <property type="entry name" value="Pilin-like"/>
</dbReference>
<evidence type="ECO:0000313" key="4">
    <source>
        <dbReference type="Proteomes" id="UP000824107"/>
    </source>
</evidence>
<reference evidence="3" key="1">
    <citation type="submission" date="2020-10" db="EMBL/GenBank/DDBJ databases">
        <authorList>
            <person name="Gilroy R."/>
        </authorList>
    </citation>
    <scope>NUCLEOTIDE SEQUENCE</scope>
    <source>
        <strain evidence="3">ChiW3-316</strain>
    </source>
</reference>